<evidence type="ECO:0000256" key="8">
    <source>
        <dbReference type="ARBA" id="ARBA00023288"/>
    </source>
</evidence>
<dbReference type="PROSITE" id="PS51420">
    <property type="entry name" value="RHO"/>
    <property type="match status" value="1"/>
</dbReference>
<evidence type="ECO:0000256" key="7">
    <source>
        <dbReference type="ARBA" id="ARBA00023136"/>
    </source>
</evidence>
<dbReference type="GO" id="GO:0003924">
    <property type="term" value="F:GTPase activity"/>
    <property type="evidence" value="ECO:0007669"/>
    <property type="project" value="InterPro"/>
</dbReference>
<evidence type="ECO:0000313" key="13">
    <source>
        <dbReference type="Proteomes" id="UP001151699"/>
    </source>
</evidence>
<evidence type="ECO:0000256" key="11">
    <source>
        <dbReference type="SAM" id="MobiDB-lite"/>
    </source>
</evidence>
<evidence type="ECO:0000256" key="9">
    <source>
        <dbReference type="ARBA" id="ARBA00023289"/>
    </source>
</evidence>
<protein>
    <recommendedName>
        <fullName evidence="2">Ras-related protein Rab-21</fullName>
    </recommendedName>
</protein>
<name>A0A9Q0S175_9DIPT</name>
<dbReference type="EMBL" id="WJQU01000003">
    <property type="protein sequence ID" value="KAJ6639688.1"/>
    <property type="molecule type" value="Genomic_DNA"/>
</dbReference>
<dbReference type="Pfam" id="PF00071">
    <property type="entry name" value="Ras"/>
    <property type="match status" value="1"/>
</dbReference>
<evidence type="ECO:0000256" key="6">
    <source>
        <dbReference type="ARBA" id="ARBA00023134"/>
    </source>
</evidence>
<sequence length="216" mass="24314">MENTSENKYSFKVVLLGEGCVGKTSLVLRYVEDKFNKKHITTLQASFLTKKINYNGNRIHLNIWDTAGQERFHALGPIYYRSSNGAILVYDVTDEGSFQKVKNWVRELKMMLGSDIVLAIAGNKIDLQKDIIVPLETAESYAESVGAKHFETSAKNNIGVEELFLELTNMMIASHDARQTENTDSRTNSLRRSNRLVVADSSDMEERHSSRCCGNG</sequence>
<accession>A0A9Q0S175</accession>
<evidence type="ECO:0000256" key="5">
    <source>
        <dbReference type="ARBA" id="ARBA00022927"/>
    </source>
</evidence>
<dbReference type="FunFam" id="3.40.50.300:FF:000550">
    <property type="entry name" value="ras-related protein Rab-21"/>
    <property type="match status" value="1"/>
</dbReference>
<dbReference type="SMART" id="SM00176">
    <property type="entry name" value="RAN"/>
    <property type="match status" value="1"/>
</dbReference>
<dbReference type="GO" id="GO:0032482">
    <property type="term" value="P:Rab protein signal transduction"/>
    <property type="evidence" value="ECO:0007669"/>
    <property type="project" value="InterPro"/>
</dbReference>
<gene>
    <name evidence="12" type="primary">Rab21</name>
    <name evidence="12" type="ORF">Bhyg_12435</name>
</gene>
<evidence type="ECO:0000256" key="1">
    <source>
        <dbReference type="ARBA" id="ARBA00006270"/>
    </source>
</evidence>
<keyword evidence="7" id="KW-0472">Membrane</keyword>
<dbReference type="AlphaFoldDB" id="A0A9Q0S175"/>
<evidence type="ECO:0000256" key="2">
    <source>
        <dbReference type="ARBA" id="ARBA00014900"/>
    </source>
</evidence>
<dbReference type="InterPro" id="IPR001806">
    <property type="entry name" value="Small_GTPase"/>
</dbReference>
<keyword evidence="9" id="KW-0636">Prenylation</keyword>
<feature type="region of interest" description="Disordered" evidence="11">
    <location>
        <begin position="175"/>
        <end position="216"/>
    </location>
</feature>
<dbReference type="SMART" id="SM00173">
    <property type="entry name" value="RAS"/>
    <property type="match status" value="1"/>
</dbReference>
<dbReference type="SMART" id="SM00174">
    <property type="entry name" value="RHO"/>
    <property type="match status" value="1"/>
</dbReference>
<evidence type="ECO:0000256" key="10">
    <source>
        <dbReference type="ARBA" id="ARBA00037868"/>
    </source>
</evidence>
<dbReference type="PANTHER" id="PTHR47978">
    <property type="match status" value="1"/>
</dbReference>
<proteinExistence type="inferred from homology"/>
<evidence type="ECO:0000256" key="4">
    <source>
        <dbReference type="ARBA" id="ARBA00022741"/>
    </source>
</evidence>
<dbReference type="InterPro" id="IPR005225">
    <property type="entry name" value="Small_GTP-bd"/>
</dbReference>
<reference evidence="12" key="1">
    <citation type="submission" date="2022-07" db="EMBL/GenBank/DDBJ databases">
        <authorList>
            <person name="Trinca V."/>
            <person name="Uliana J.V.C."/>
            <person name="Torres T.T."/>
            <person name="Ward R.J."/>
            <person name="Monesi N."/>
        </authorList>
    </citation>
    <scope>NUCLEOTIDE SEQUENCE</scope>
    <source>
        <strain evidence="12">HSMRA1968</strain>
        <tissue evidence="12">Whole embryos</tissue>
    </source>
</reference>
<dbReference type="InterPro" id="IPR041833">
    <property type="entry name" value="Rab21"/>
</dbReference>
<keyword evidence="4" id="KW-0547">Nucleotide-binding</keyword>
<dbReference type="OrthoDB" id="63533at2759"/>
<dbReference type="Proteomes" id="UP001151699">
    <property type="component" value="Chromosome X"/>
</dbReference>
<comment type="subcellular location">
    <subcellularLocation>
        <location evidence="10">Endomembrane system</location>
        <topology evidence="10">Lipid-anchor</topology>
    </subcellularLocation>
</comment>
<dbReference type="PROSITE" id="PS51421">
    <property type="entry name" value="RAS"/>
    <property type="match status" value="1"/>
</dbReference>
<dbReference type="NCBIfam" id="TIGR00231">
    <property type="entry name" value="small_GTP"/>
    <property type="match status" value="1"/>
</dbReference>
<dbReference type="GO" id="GO:0015031">
    <property type="term" value="P:protein transport"/>
    <property type="evidence" value="ECO:0007669"/>
    <property type="project" value="UniProtKB-KW"/>
</dbReference>
<dbReference type="SUPFAM" id="SSF52540">
    <property type="entry name" value="P-loop containing nucleoside triphosphate hydrolases"/>
    <property type="match status" value="1"/>
</dbReference>
<keyword evidence="3" id="KW-0813">Transport</keyword>
<dbReference type="PRINTS" id="PR00449">
    <property type="entry name" value="RASTRNSFRMNG"/>
</dbReference>
<dbReference type="CDD" id="cd04123">
    <property type="entry name" value="Rab21"/>
    <property type="match status" value="1"/>
</dbReference>
<evidence type="ECO:0000313" key="12">
    <source>
        <dbReference type="EMBL" id="KAJ6639688.1"/>
    </source>
</evidence>
<dbReference type="GO" id="GO:0005525">
    <property type="term" value="F:GTP binding"/>
    <property type="evidence" value="ECO:0007669"/>
    <property type="project" value="UniProtKB-KW"/>
</dbReference>
<keyword evidence="6" id="KW-0342">GTP-binding</keyword>
<dbReference type="InterPro" id="IPR027417">
    <property type="entry name" value="P-loop_NTPase"/>
</dbReference>
<organism evidence="12 13">
    <name type="scientific">Pseudolycoriella hygida</name>
    <dbReference type="NCBI Taxonomy" id="35572"/>
    <lineage>
        <taxon>Eukaryota</taxon>
        <taxon>Metazoa</taxon>
        <taxon>Ecdysozoa</taxon>
        <taxon>Arthropoda</taxon>
        <taxon>Hexapoda</taxon>
        <taxon>Insecta</taxon>
        <taxon>Pterygota</taxon>
        <taxon>Neoptera</taxon>
        <taxon>Endopterygota</taxon>
        <taxon>Diptera</taxon>
        <taxon>Nematocera</taxon>
        <taxon>Sciaroidea</taxon>
        <taxon>Sciaridae</taxon>
        <taxon>Pseudolycoriella</taxon>
    </lineage>
</organism>
<comment type="caution">
    <text evidence="12">The sequence shown here is derived from an EMBL/GenBank/DDBJ whole genome shotgun (WGS) entry which is preliminary data.</text>
</comment>
<feature type="compositionally biased region" description="Basic and acidic residues" evidence="11">
    <location>
        <begin position="175"/>
        <end position="184"/>
    </location>
</feature>
<dbReference type="Gene3D" id="3.40.50.300">
    <property type="entry name" value="P-loop containing nucleotide triphosphate hydrolases"/>
    <property type="match status" value="1"/>
</dbReference>
<dbReference type="PROSITE" id="PS51419">
    <property type="entry name" value="RAB"/>
    <property type="match status" value="1"/>
</dbReference>
<keyword evidence="8" id="KW-0449">Lipoprotein</keyword>
<dbReference type="SMART" id="SM00175">
    <property type="entry name" value="RAB"/>
    <property type="match status" value="1"/>
</dbReference>
<keyword evidence="5" id="KW-0653">Protein transport</keyword>
<comment type="similarity">
    <text evidence="1">Belongs to the small GTPase superfamily. Rab family.</text>
</comment>
<evidence type="ECO:0000256" key="3">
    <source>
        <dbReference type="ARBA" id="ARBA00022448"/>
    </source>
</evidence>
<dbReference type="GO" id="GO:0012505">
    <property type="term" value="C:endomembrane system"/>
    <property type="evidence" value="ECO:0007669"/>
    <property type="project" value="UniProtKB-SubCell"/>
</dbReference>
<keyword evidence="13" id="KW-1185">Reference proteome</keyword>